<evidence type="ECO:0000256" key="2">
    <source>
        <dbReference type="ARBA" id="ARBA00009678"/>
    </source>
</evidence>
<dbReference type="PROSITE" id="PS50275">
    <property type="entry name" value="SAC"/>
    <property type="match status" value="1"/>
</dbReference>
<evidence type="ECO:0000313" key="7">
    <source>
        <dbReference type="Proteomes" id="UP000031512"/>
    </source>
</evidence>
<feature type="domain" description="SAC" evidence="5">
    <location>
        <begin position="186"/>
        <end position="542"/>
    </location>
</feature>
<dbReference type="SUPFAM" id="SSF56219">
    <property type="entry name" value="DNase I-like"/>
    <property type="match status" value="1"/>
</dbReference>
<evidence type="ECO:0000313" key="6">
    <source>
        <dbReference type="EMBL" id="EKX74277.1"/>
    </source>
</evidence>
<dbReference type="KEGG" id="beq:BEWA_043180"/>
<comment type="caution">
    <text evidence="6">The sequence shown here is derived from an EMBL/GenBank/DDBJ whole genome shotgun (WGS) entry which is preliminary data.</text>
</comment>
<comment type="similarity">
    <text evidence="1">Belongs to the synaptojanin family.</text>
</comment>
<dbReference type="VEuPathDB" id="PiroplasmaDB:BEWA_043180"/>
<protein>
    <recommendedName>
        <fullName evidence="3">phosphoinositide 5-phosphatase</fullName>
        <ecNumber evidence="3">3.1.3.36</ecNumber>
    </recommendedName>
</protein>
<evidence type="ECO:0000256" key="3">
    <source>
        <dbReference type="ARBA" id="ARBA00013044"/>
    </source>
</evidence>
<keyword evidence="7" id="KW-1185">Reference proteome</keyword>
<accession>L1LFU1</accession>
<dbReference type="InterPro" id="IPR046985">
    <property type="entry name" value="IP5"/>
</dbReference>
<evidence type="ECO:0000256" key="1">
    <source>
        <dbReference type="ARBA" id="ARBA00008943"/>
    </source>
</evidence>
<dbReference type="GO" id="GO:0004439">
    <property type="term" value="F:phosphatidylinositol-4,5-bisphosphate 5-phosphatase activity"/>
    <property type="evidence" value="ECO:0007669"/>
    <property type="project" value="UniProtKB-EC"/>
</dbReference>
<dbReference type="SMART" id="SM00128">
    <property type="entry name" value="IPPc"/>
    <property type="match status" value="1"/>
</dbReference>
<dbReference type="Gene3D" id="3.60.10.10">
    <property type="entry name" value="Endonuclease/exonuclease/phosphatase"/>
    <property type="match status" value="1"/>
</dbReference>
<name>L1LFU1_THEEQ</name>
<dbReference type="PANTHER" id="PTHR11200">
    <property type="entry name" value="INOSITOL 5-PHOSPHATASE"/>
    <property type="match status" value="1"/>
</dbReference>
<reference evidence="6 7" key="1">
    <citation type="journal article" date="2012" name="BMC Genomics">
        <title>Comparative genomic analysis and phylogenetic position of Theileria equi.</title>
        <authorList>
            <person name="Kappmeyer L.S."/>
            <person name="Thiagarajan M."/>
            <person name="Herndon D.R."/>
            <person name="Ramsay J.D."/>
            <person name="Caler E."/>
            <person name="Djikeng A."/>
            <person name="Gillespie J.J."/>
            <person name="Lau A.O."/>
            <person name="Roalson E.H."/>
            <person name="Silva J.C."/>
            <person name="Silva M.G."/>
            <person name="Suarez C.E."/>
            <person name="Ueti M.W."/>
            <person name="Nene V.M."/>
            <person name="Mealey R.H."/>
            <person name="Knowles D.P."/>
            <person name="Brayton K.A."/>
        </authorList>
    </citation>
    <scope>NUCLEOTIDE SEQUENCE [LARGE SCALE GENOMIC DNA]</scope>
    <source>
        <strain evidence="6 7">WA</strain>
    </source>
</reference>
<dbReference type="RefSeq" id="XP_004833729.1">
    <property type="nucleotide sequence ID" value="XM_004833672.1"/>
</dbReference>
<dbReference type="InterPro" id="IPR036691">
    <property type="entry name" value="Endo/exonu/phosph_ase_sf"/>
</dbReference>
<evidence type="ECO:0000256" key="4">
    <source>
        <dbReference type="ARBA" id="ARBA00022801"/>
    </source>
</evidence>
<dbReference type="Pfam" id="PF02383">
    <property type="entry name" value="Syja_N"/>
    <property type="match status" value="1"/>
</dbReference>
<organism evidence="6 7">
    <name type="scientific">Theileria equi strain WA</name>
    <dbReference type="NCBI Taxonomy" id="1537102"/>
    <lineage>
        <taxon>Eukaryota</taxon>
        <taxon>Sar</taxon>
        <taxon>Alveolata</taxon>
        <taxon>Apicomplexa</taxon>
        <taxon>Aconoidasida</taxon>
        <taxon>Piroplasmida</taxon>
        <taxon>Theileriidae</taxon>
        <taxon>Theileria</taxon>
    </lineage>
</organism>
<keyword evidence="4" id="KW-0378">Hydrolase</keyword>
<dbReference type="PANTHER" id="PTHR11200:SF275">
    <property type="entry name" value="LD06095P"/>
    <property type="match status" value="1"/>
</dbReference>
<dbReference type="GO" id="GO:0046856">
    <property type="term" value="P:phosphatidylinositol dephosphorylation"/>
    <property type="evidence" value="ECO:0007669"/>
    <property type="project" value="InterPro"/>
</dbReference>
<dbReference type="EC" id="3.1.3.36" evidence="3"/>
<dbReference type="EMBL" id="ACOU01000002">
    <property type="protein sequence ID" value="EKX74277.1"/>
    <property type="molecule type" value="Genomic_DNA"/>
</dbReference>
<dbReference type="AlphaFoldDB" id="L1LFU1"/>
<dbReference type="Pfam" id="PF22669">
    <property type="entry name" value="Exo_endo_phos2"/>
    <property type="match status" value="1"/>
</dbReference>
<comment type="similarity">
    <text evidence="2">In the central section; belongs to the inositol 1,4,5-trisphosphate 5-phosphatase family.</text>
</comment>
<gene>
    <name evidence="6" type="ORF">BEWA_043180</name>
</gene>
<dbReference type="InterPro" id="IPR002013">
    <property type="entry name" value="SAC_dom"/>
</dbReference>
<dbReference type="InterPro" id="IPR000300">
    <property type="entry name" value="IPPc"/>
</dbReference>
<evidence type="ECO:0000259" key="5">
    <source>
        <dbReference type="PROSITE" id="PS50275"/>
    </source>
</evidence>
<dbReference type="STRING" id="1537102.L1LFU1"/>
<sequence length="939" mass="107652">MDTTFVLTAFKSWYYIAVHESLEQTVANLKGLWIDRSTCQVIESSTPMTKELPLYELSLDVILGIFQVAGSYCLALVTKSELVADVFLDQATCYGKDTSKIYAVKAVKCLSLEHDLIDPSSEDFIRLSSNSSQVIGENDNFVSRIGQANTATSWFSNIKLPTKDYENNTTQGQPDLARSLQGLERLLSNGYYFSFDTDLTRSLQRLALGGYLPIPKISLVANLTESNLLSTNEINPSTLWDIADKGFNWSHFLADNLPKHWITPLIQGYVGYSINYENGSRVELLLIARRSILRSGTRFYARGIDEYGNTANFTESELRVRVDGKGWKSFVQVRGSVPIFWKQELITSHPVITRSSECTLEAFKRHIDILRKLCEEPSKICCVNLLELKEAEQILTDAFTEQIKLYNSDCVELINFNYTSQTKWAHINTVLIKFISDNLAQLMEKMTYFDSESYKAHIMADHIGEKMELILQRGLFRINCLDSLDRTNGMQWMIAWVWLTKIIDPKGELGLLAYKQEEDALFQNFTELWCAHGDSISIHYAGTPSILTEQVRQGRTNFGSIIHFAKTMVDRAYTSIFEDCSRQEYFDIILGTHKQLHPQNSKKNHLDNIYTPPTEVNQSELKIWCGSWNIGGNNISEDDDLHDWIGAKRVQSDIYMFCLQEFVELTAVNVVINKTDYSKELLFNNKISNILTMYGSYSKVKSVSMIGLYLVVYAKESLKQHIYNIDVTNVKTGLNCNAGNKGAIGIKFNLYGQKIALINVHLNSGKTPQTGRMDLLQHIIHNSFQEKEYNSLSNQDLFIIGGDFNFQVQLDKSQTIELMRRMEYQRMLEYDEFRMGKMMGIHFLRNLQEADIDFQPTYKYKTGTQFYTFKRTPAWCDRIIYGGRSSGYDTNDVRSLYYTRHDRFYSSDHKPVSSVIVLKLKKRPVDSGRISIDEPLIEF</sequence>
<dbReference type="OrthoDB" id="405996at2759"/>
<dbReference type="Proteomes" id="UP000031512">
    <property type="component" value="Unassembled WGS sequence"/>
</dbReference>
<proteinExistence type="inferred from homology"/>
<dbReference type="GeneID" id="15807725"/>
<dbReference type="eggNOG" id="KOG0566">
    <property type="taxonomic scope" value="Eukaryota"/>
</dbReference>